<dbReference type="Proteomes" id="UP000019149">
    <property type="component" value="Unassembled WGS sequence"/>
</dbReference>
<dbReference type="EMBL" id="APAU02000243">
    <property type="protein sequence ID" value="EUB54518.1"/>
    <property type="molecule type" value="Genomic_DNA"/>
</dbReference>
<dbReference type="CTD" id="36346343"/>
<proteinExistence type="predicted"/>
<dbReference type="GeneID" id="36346343"/>
<reference evidence="1 2" key="1">
    <citation type="journal article" date="2013" name="Nat. Genet.">
        <title>The genome of the hydatid tapeworm Echinococcus granulosus.</title>
        <authorList>
            <person name="Zheng H."/>
            <person name="Zhang W."/>
            <person name="Zhang L."/>
            <person name="Zhang Z."/>
            <person name="Li J."/>
            <person name="Lu G."/>
            <person name="Zhu Y."/>
            <person name="Wang Y."/>
            <person name="Huang Y."/>
            <person name="Liu J."/>
            <person name="Kang H."/>
            <person name="Chen J."/>
            <person name="Wang L."/>
            <person name="Chen A."/>
            <person name="Yu S."/>
            <person name="Gao Z."/>
            <person name="Jin L."/>
            <person name="Gu W."/>
            <person name="Wang Z."/>
            <person name="Zhao L."/>
            <person name="Shi B."/>
            <person name="Wen H."/>
            <person name="Lin R."/>
            <person name="Jones M.K."/>
            <person name="Brejova B."/>
            <person name="Vinar T."/>
            <person name="Zhao G."/>
            <person name="McManus D.P."/>
            <person name="Chen Z."/>
            <person name="Zhou Y."/>
            <person name="Wang S."/>
        </authorList>
    </citation>
    <scope>NUCLEOTIDE SEQUENCE [LARGE SCALE GENOMIC DNA]</scope>
</reference>
<accession>W6U0G8</accession>
<dbReference type="RefSeq" id="XP_024345714.1">
    <property type="nucleotide sequence ID" value="XM_024499877.1"/>
</dbReference>
<comment type="caution">
    <text evidence="1">The sequence shown here is derived from an EMBL/GenBank/DDBJ whole genome shotgun (WGS) entry which is preliminary data.</text>
</comment>
<name>W6U0G8_ECHGR</name>
<evidence type="ECO:0000313" key="1">
    <source>
        <dbReference type="EMBL" id="EUB54518.1"/>
    </source>
</evidence>
<gene>
    <name evidence="1" type="ORF">EGR_10628</name>
</gene>
<evidence type="ECO:0000313" key="2">
    <source>
        <dbReference type="Proteomes" id="UP000019149"/>
    </source>
</evidence>
<sequence>MVRQASHRATTCCLFQQVESELLHKLCHTQSGHCAAYSLPRTHCRKSMVTMPLCALSPLHSTLSTTFSVKRAFCTHCLCIDDAL</sequence>
<dbReference type="KEGG" id="egl:EGR_10628"/>
<dbReference type="AlphaFoldDB" id="W6U0G8"/>
<keyword evidence="2" id="KW-1185">Reference proteome</keyword>
<protein>
    <submittedName>
        <fullName evidence="1">Uncharacterized protein</fullName>
    </submittedName>
</protein>
<organism evidence="1 2">
    <name type="scientific">Echinococcus granulosus</name>
    <name type="common">Hydatid tapeworm</name>
    <dbReference type="NCBI Taxonomy" id="6210"/>
    <lineage>
        <taxon>Eukaryota</taxon>
        <taxon>Metazoa</taxon>
        <taxon>Spiralia</taxon>
        <taxon>Lophotrochozoa</taxon>
        <taxon>Platyhelminthes</taxon>
        <taxon>Cestoda</taxon>
        <taxon>Eucestoda</taxon>
        <taxon>Cyclophyllidea</taxon>
        <taxon>Taeniidae</taxon>
        <taxon>Echinococcus</taxon>
        <taxon>Echinococcus granulosus group</taxon>
    </lineage>
</organism>